<evidence type="ECO:0000256" key="3">
    <source>
        <dbReference type="ARBA" id="ARBA00022448"/>
    </source>
</evidence>
<name>A0A0K8P6V1_PISS1</name>
<comment type="caution">
    <text evidence="9">The sequence shown here is derived from an EMBL/GenBank/DDBJ whole genome shotgun (WGS) entry which is preliminary data.</text>
</comment>
<accession>A0A0K8P6V1</accession>
<sequence length="263" mass="27308">MFLLGMRHGLDADHLAAIDGLTRVTARRRQGHSRYCGALFSLGHGVVVLAIALLAGMLGSKWVPPGWIEALGGGISIGFLLLIGGVNLRAVLRAPQGVPVPLVGVRGRLVDRLLGRTERTSSPLAVMGVGSLFALSFDTLSQSAVFAVLAVQFGGVPHALTLGLLFVLGMLVSDGANGWWISRLIARTDRLAVHASRTMTLAVACVSLLVAAIGSGRMASGWMDGLLEGRELAIGLSVVVVIGLSYLVACRMAPAAETAGARS</sequence>
<reference evidence="9 10" key="2">
    <citation type="journal article" date="2016" name="Science">
        <title>A bacterium that degrades and assimilates poly(ethylene terephthalate).</title>
        <authorList>
            <person name="Yoshida S."/>
            <person name="Hiraga K."/>
            <person name="Takehana T."/>
            <person name="Taniguchi I."/>
            <person name="Yamaji H."/>
            <person name="Maeda Y."/>
            <person name="Toyohara K."/>
            <person name="Miyamoto K."/>
            <person name="Kimura Y."/>
            <person name="Oda K."/>
        </authorList>
    </citation>
    <scope>NUCLEOTIDE SEQUENCE [LARGE SCALE GENOMIC DNA]</scope>
    <source>
        <strain evidence="10">NBRC 110686 / TISTR 2288 / 201-F6</strain>
    </source>
</reference>
<keyword evidence="10" id="KW-1185">Reference proteome</keyword>
<feature type="transmembrane region" description="Helical" evidence="8">
    <location>
        <begin position="232"/>
        <end position="249"/>
    </location>
</feature>
<feature type="transmembrane region" description="Helical" evidence="8">
    <location>
        <begin position="159"/>
        <end position="180"/>
    </location>
</feature>
<evidence type="ECO:0000313" key="9">
    <source>
        <dbReference type="EMBL" id="GAP38341.1"/>
    </source>
</evidence>
<feature type="transmembrane region" description="Helical" evidence="8">
    <location>
        <begin position="124"/>
        <end position="153"/>
    </location>
</feature>
<dbReference type="PANTHER" id="PTHR31611">
    <property type="entry name" value="HIGH-AFFINITY NICKEL TRANSPORT PROTEIN NIC1"/>
    <property type="match status" value="1"/>
</dbReference>
<gene>
    <name evidence="9" type="ORF">ISF6_4799</name>
</gene>
<dbReference type="GO" id="GO:0012505">
    <property type="term" value="C:endomembrane system"/>
    <property type="evidence" value="ECO:0007669"/>
    <property type="project" value="UniProtKB-SubCell"/>
</dbReference>
<keyword evidence="5 8" id="KW-0812">Transmembrane</keyword>
<dbReference type="GO" id="GO:0015099">
    <property type="term" value="F:nickel cation transmembrane transporter activity"/>
    <property type="evidence" value="ECO:0007669"/>
    <property type="project" value="UniProtKB-UniRule"/>
</dbReference>
<comment type="similarity">
    <text evidence="2 8">Belongs to the NiCoT transporter (TC 2.A.52) family.</text>
</comment>
<organism evidence="9 10">
    <name type="scientific">Piscinibacter sakaiensis</name>
    <name type="common">Ideonella sakaiensis</name>
    <dbReference type="NCBI Taxonomy" id="1547922"/>
    <lineage>
        <taxon>Bacteria</taxon>
        <taxon>Pseudomonadati</taxon>
        <taxon>Pseudomonadota</taxon>
        <taxon>Betaproteobacteria</taxon>
        <taxon>Burkholderiales</taxon>
        <taxon>Sphaerotilaceae</taxon>
        <taxon>Piscinibacter</taxon>
    </lineage>
</organism>
<evidence type="ECO:0000256" key="8">
    <source>
        <dbReference type="RuleBase" id="RU362101"/>
    </source>
</evidence>
<protein>
    <recommendedName>
        <fullName evidence="8">Nickel/cobalt efflux system</fullName>
    </recommendedName>
</protein>
<dbReference type="Pfam" id="PF03824">
    <property type="entry name" value="NicO"/>
    <property type="match status" value="1"/>
</dbReference>
<dbReference type="PANTHER" id="PTHR31611:SF0">
    <property type="entry name" value="HIGH-AFFINITY NICKEL TRANSPORT PROTEIN NIC1"/>
    <property type="match status" value="1"/>
</dbReference>
<dbReference type="AlphaFoldDB" id="A0A0K8P6V1"/>
<dbReference type="Proteomes" id="UP000037660">
    <property type="component" value="Unassembled WGS sequence"/>
</dbReference>
<evidence type="ECO:0000256" key="6">
    <source>
        <dbReference type="ARBA" id="ARBA00022989"/>
    </source>
</evidence>
<dbReference type="GO" id="GO:0005886">
    <property type="term" value="C:plasma membrane"/>
    <property type="evidence" value="ECO:0007669"/>
    <property type="project" value="UniProtKB-SubCell"/>
</dbReference>
<evidence type="ECO:0000313" key="10">
    <source>
        <dbReference type="Proteomes" id="UP000037660"/>
    </source>
</evidence>
<keyword evidence="6 8" id="KW-1133">Transmembrane helix</keyword>
<dbReference type="STRING" id="1547922.ISF6_4799"/>
<comment type="subcellular location">
    <subcellularLocation>
        <location evidence="8">Cell membrane</location>
        <topology evidence="8">Multi-pass membrane protein</topology>
    </subcellularLocation>
    <subcellularLocation>
        <location evidence="1">Endomembrane system</location>
        <topology evidence="1">Multi-pass membrane protein</topology>
    </subcellularLocation>
</comment>
<evidence type="ECO:0000256" key="1">
    <source>
        <dbReference type="ARBA" id="ARBA00004127"/>
    </source>
</evidence>
<evidence type="ECO:0000256" key="4">
    <source>
        <dbReference type="ARBA" id="ARBA00022596"/>
    </source>
</evidence>
<keyword evidence="3 8" id="KW-0813">Transport</keyword>
<keyword evidence="4" id="KW-0533">Nickel</keyword>
<evidence type="ECO:0000256" key="5">
    <source>
        <dbReference type="ARBA" id="ARBA00022692"/>
    </source>
</evidence>
<dbReference type="InterPro" id="IPR004688">
    <property type="entry name" value="Ni/Co_transpt"/>
</dbReference>
<reference evidence="10" key="1">
    <citation type="submission" date="2015-07" db="EMBL/GenBank/DDBJ databases">
        <title>Discovery of a poly(ethylene terephthalate assimilation.</title>
        <authorList>
            <person name="Yoshida S."/>
            <person name="Hiraga K."/>
            <person name="Takehana T."/>
            <person name="Taniguchi I."/>
            <person name="Yamaji H."/>
            <person name="Maeda Y."/>
            <person name="Toyohara K."/>
            <person name="Miyamoto K."/>
            <person name="Kimura Y."/>
            <person name="Oda K."/>
        </authorList>
    </citation>
    <scope>NUCLEOTIDE SEQUENCE [LARGE SCALE GENOMIC DNA]</scope>
    <source>
        <strain evidence="10">NBRC 110686 / TISTR 2288 / 201-F6</strain>
    </source>
</reference>
<proteinExistence type="inferred from homology"/>
<feature type="transmembrane region" description="Helical" evidence="8">
    <location>
        <begin position="35"/>
        <end position="58"/>
    </location>
</feature>
<feature type="transmembrane region" description="Helical" evidence="8">
    <location>
        <begin position="70"/>
        <end position="92"/>
    </location>
</feature>
<keyword evidence="7 8" id="KW-0472">Membrane</keyword>
<feature type="transmembrane region" description="Helical" evidence="8">
    <location>
        <begin position="201"/>
        <end position="220"/>
    </location>
</feature>
<evidence type="ECO:0000256" key="7">
    <source>
        <dbReference type="ARBA" id="ARBA00023136"/>
    </source>
</evidence>
<dbReference type="EMBL" id="BBYR01000073">
    <property type="protein sequence ID" value="GAP38341.1"/>
    <property type="molecule type" value="Genomic_DNA"/>
</dbReference>
<dbReference type="InterPro" id="IPR011541">
    <property type="entry name" value="Ni/Co_transpt_high_affinity"/>
</dbReference>
<evidence type="ECO:0000256" key="2">
    <source>
        <dbReference type="ARBA" id="ARBA00010892"/>
    </source>
</evidence>